<dbReference type="RefSeq" id="WP_008676173.1">
    <property type="nucleotide sequence ID" value="NZ_ANOH01000117.1"/>
</dbReference>
<gene>
    <name evidence="9" type="ORF">RSSM_01619</name>
</gene>
<feature type="transmembrane region" description="Helical" evidence="8">
    <location>
        <begin position="12"/>
        <end position="29"/>
    </location>
</feature>
<dbReference type="PATRIC" id="fig|1263870.3.peg.1734"/>
<evidence type="ECO:0000256" key="1">
    <source>
        <dbReference type="ARBA" id="ARBA00004651"/>
    </source>
</evidence>
<evidence type="ECO:0000256" key="7">
    <source>
        <dbReference type="ARBA" id="ARBA00023136"/>
    </source>
</evidence>
<evidence type="ECO:0000256" key="2">
    <source>
        <dbReference type="ARBA" id="ARBA00022475"/>
    </source>
</evidence>
<evidence type="ECO:0000256" key="3">
    <source>
        <dbReference type="ARBA" id="ARBA00022676"/>
    </source>
</evidence>
<dbReference type="GO" id="GO:0009103">
    <property type="term" value="P:lipopolysaccharide biosynthetic process"/>
    <property type="evidence" value="ECO:0007669"/>
    <property type="project" value="UniProtKB-ARBA"/>
</dbReference>
<accession>M5ULP0</accession>
<dbReference type="EMBL" id="ANOH01000117">
    <property type="protein sequence ID" value="EMI56938.1"/>
    <property type="molecule type" value="Genomic_DNA"/>
</dbReference>
<proteinExistence type="predicted"/>
<protein>
    <submittedName>
        <fullName evidence="9">Transmembrane protein</fullName>
    </submittedName>
</protein>
<reference evidence="9 10" key="1">
    <citation type="journal article" date="2013" name="Mar. Genomics">
        <title>Expression of sulfatases in Rhodopirellula baltica and the diversity of sulfatases in the genus Rhodopirellula.</title>
        <authorList>
            <person name="Wegner C.E."/>
            <person name="Richter-Heitmann T."/>
            <person name="Klindworth A."/>
            <person name="Klockow C."/>
            <person name="Richter M."/>
            <person name="Achstetter T."/>
            <person name="Glockner F.O."/>
            <person name="Harder J."/>
        </authorList>
    </citation>
    <scope>NUCLEOTIDE SEQUENCE [LARGE SCALE GENOMIC DNA]</scope>
    <source>
        <strain evidence="9 10">SM41</strain>
    </source>
</reference>
<evidence type="ECO:0000313" key="10">
    <source>
        <dbReference type="Proteomes" id="UP000011885"/>
    </source>
</evidence>
<evidence type="ECO:0000256" key="8">
    <source>
        <dbReference type="SAM" id="Phobius"/>
    </source>
</evidence>
<name>M5ULP0_9BACT</name>
<feature type="transmembrane region" description="Helical" evidence="8">
    <location>
        <begin position="132"/>
        <end position="157"/>
    </location>
</feature>
<dbReference type="PANTHER" id="PTHR33908:SF11">
    <property type="entry name" value="MEMBRANE PROTEIN"/>
    <property type="match status" value="1"/>
</dbReference>
<dbReference type="GO" id="GO:0016763">
    <property type="term" value="F:pentosyltransferase activity"/>
    <property type="evidence" value="ECO:0007669"/>
    <property type="project" value="TreeGrafter"/>
</dbReference>
<comment type="subcellular location">
    <subcellularLocation>
        <location evidence="1">Cell membrane</location>
        <topology evidence="1">Multi-pass membrane protein</topology>
    </subcellularLocation>
</comment>
<feature type="transmembrane region" description="Helical" evidence="8">
    <location>
        <begin position="389"/>
        <end position="409"/>
    </location>
</feature>
<comment type="caution">
    <text evidence="9">The sequence shown here is derived from an EMBL/GenBank/DDBJ whole genome shotgun (WGS) entry which is preliminary data.</text>
</comment>
<evidence type="ECO:0000256" key="4">
    <source>
        <dbReference type="ARBA" id="ARBA00022679"/>
    </source>
</evidence>
<keyword evidence="5 8" id="KW-0812">Transmembrane</keyword>
<evidence type="ECO:0000256" key="6">
    <source>
        <dbReference type="ARBA" id="ARBA00022989"/>
    </source>
</evidence>
<keyword evidence="6 8" id="KW-1133">Transmembrane helix</keyword>
<dbReference type="AlphaFoldDB" id="M5ULP0"/>
<feature type="transmembrane region" description="Helical" evidence="8">
    <location>
        <begin position="221"/>
        <end position="243"/>
    </location>
</feature>
<feature type="transmembrane region" description="Helical" evidence="8">
    <location>
        <begin position="184"/>
        <end position="209"/>
    </location>
</feature>
<evidence type="ECO:0000256" key="5">
    <source>
        <dbReference type="ARBA" id="ARBA00022692"/>
    </source>
</evidence>
<sequence>MSNEKRIRWRSVLLLVIAVVVIRGGFLVAKFDSLNDDPDAYRVIAETLSQTGVFGLPTGDTGARPTAFRPPLYPWLLAWFVGDDGQLHNLAPALLHLLLGGITVLLTWDIARRLMATPSAWLAAALVLFDPILLWQSTLIMTETIAATLVVVFWWWWVVRIMPTPTDDLNVHCETDRKTGYVNAAIAGTLLLLTILCRPTFLVWSALLIPSMWFALTHCRIRRLALIATTATIIVTGVGLWTMRNLSVIGHPVWATTHGGYTLLLANNDSFYDYLEQKPWQLPWKSEAWDPSEFFQTYSEMPRTGDEWTDDRVAYNAAKSTIQSRPQTFWYSCVVRLARLWQPFPHATSGRSTASIAAVGIYQSLIYACILAAAYRHRANLHPRNWRRWIPWWPAATLVLTLSAVHAVYWSNPRMRSPAIPILAITATTLLHRPRLP</sequence>
<keyword evidence="10" id="KW-1185">Reference proteome</keyword>
<feature type="transmembrane region" description="Helical" evidence="8">
    <location>
        <begin position="93"/>
        <end position="111"/>
    </location>
</feature>
<keyword evidence="4" id="KW-0808">Transferase</keyword>
<dbReference type="InterPro" id="IPR050297">
    <property type="entry name" value="LipidA_mod_glycosyltrf_83"/>
</dbReference>
<dbReference type="Proteomes" id="UP000011885">
    <property type="component" value="Unassembled WGS sequence"/>
</dbReference>
<organism evidence="9 10">
    <name type="scientific">Rhodopirellula sallentina SM41</name>
    <dbReference type="NCBI Taxonomy" id="1263870"/>
    <lineage>
        <taxon>Bacteria</taxon>
        <taxon>Pseudomonadati</taxon>
        <taxon>Planctomycetota</taxon>
        <taxon>Planctomycetia</taxon>
        <taxon>Pirellulales</taxon>
        <taxon>Pirellulaceae</taxon>
        <taxon>Rhodopirellula</taxon>
    </lineage>
</organism>
<dbReference type="OrthoDB" id="231161at2"/>
<dbReference type="GO" id="GO:0005886">
    <property type="term" value="C:plasma membrane"/>
    <property type="evidence" value="ECO:0007669"/>
    <property type="project" value="UniProtKB-SubCell"/>
</dbReference>
<keyword evidence="2" id="KW-1003">Cell membrane</keyword>
<dbReference type="PANTHER" id="PTHR33908">
    <property type="entry name" value="MANNOSYLTRANSFERASE YKCB-RELATED"/>
    <property type="match status" value="1"/>
</dbReference>
<feature type="transmembrane region" description="Helical" evidence="8">
    <location>
        <begin position="354"/>
        <end position="377"/>
    </location>
</feature>
<keyword evidence="7 8" id="KW-0472">Membrane</keyword>
<evidence type="ECO:0000313" key="9">
    <source>
        <dbReference type="EMBL" id="EMI56938.1"/>
    </source>
</evidence>
<keyword evidence="3" id="KW-0328">Glycosyltransferase</keyword>